<dbReference type="InterPro" id="IPR050535">
    <property type="entry name" value="DNA_Repair-Maintenance_Comp"/>
</dbReference>
<dbReference type="CDD" id="cd00840">
    <property type="entry name" value="MPP_Mre11_N"/>
    <property type="match status" value="1"/>
</dbReference>
<dbReference type="InterPro" id="IPR004593">
    <property type="entry name" value="SbcD"/>
</dbReference>
<dbReference type="GO" id="GO:0008408">
    <property type="term" value="F:3'-5' exonuclease activity"/>
    <property type="evidence" value="ECO:0007669"/>
    <property type="project" value="InterPro"/>
</dbReference>
<sequence length="389" mass="43173">MKILHTADWHLGRVLHGYSLEDYQAQFLDFFIDLVTQEVPEAVLIAGDIFDRSIASIRALELMDQALQKLSALTQVILIPGNHDSASRLGYGTALYHDQIKVFSKYSQAGTPVVLEADTAVNIYPIPYLEPDLARFEFSDPNADIPVARSHQAVNDAAAQRIFTDLAERPGIGIVMAHPFVSGSVISESERDISVGGVQSIGADTFKDPSGKIRYVACGHLHRPQSLGATSDYVVRYSGSPLPFSFSEACDTKSITRLDITGSTVEISEIPIPQSYKLCSFKGTLAELEEAQLPTENCYYSVQITDPLRPEKLYARVKEKLPLLMNLQYVETGQITESYRPTDATISSPEITEHFFEQALGRELDATEKALVQEIWEQIRLEEVDNEAN</sequence>
<dbReference type="NCBIfam" id="TIGR00619">
    <property type="entry name" value="sbcd"/>
    <property type="match status" value="1"/>
</dbReference>
<evidence type="ECO:0000256" key="2">
    <source>
        <dbReference type="ARBA" id="ARBA00013365"/>
    </source>
</evidence>
<dbReference type="GO" id="GO:0004519">
    <property type="term" value="F:endonuclease activity"/>
    <property type="evidence" value="ECO:0007669"/>
    <property type="project" value="UniProtKB-KW"/>
</dbReference>
<keyword evidence="6" id="KW-0233">DNA recombination</keyword>
<comment type="function">
    <text evidence="6">SbcCD cleaves DNA hairpin structures. These structures can inhibit DNA replication and are intermediates in certain DNA recombination reactions. The complex acts as a 3'-&gt;5' double strand exonuclease that can open hairpins. It also has a 5' single-strand endonuclease activity.</text>
</comment>
<dbReference type="Proteomes" id="UP000010301">
    <property type="component" value="Unassembled WGS sequence"/>
</dbReference>
<dbReference type="HOGENOM" id="CLU_038045_0_1_11"/>
<keyword evidence="5 6" id="KW-0269">Exonuclease</keyword>
<dbReference type="PANTHER" id="PTHR30337:SF0">
    <property type="entry name" value="NUCLEASE SBCCD SUBUNIT D"/>
    <property type="match status" value="1"/>
</dbReference>
<evidence type="ECO:0000259" key="7">
    <source>
        <dbReference type="Pfam" id="PF00149"/>
    </source>
</evidence>
<keyword evidence="9" id="KW-1185">Reference proteome</keyword>
<evidence type="ECO:0000313" key="9">
    <source>
        <dbReference type="Proteomes" id="UP000010301"/>
    </source>
</evidence>
<dbReference type="EMBL" id="ACFG01000030">
    <property type="protein sequence ID" value="EEH63831.1"/>
    <property type="molecule type" value="Genomic_DNA"/>
</dbReference>
<protein>
    <recommendedName>
        <fullName evidence="2 6">Nuclease SbcCD subunit D</fullName>
    </recommendedName>
</protein>
<evidence type="ECO:0000256" key="6">
    <source>
        <dbReference type="RuleBase" id="RU363069"/>
    </source>
</evidence>
<dbReference type="SUPFAM" id="SSF56300">
    <property type="entry name" value="Metallo-dependent phosphatases"/>
    <property type="match status" value="1"/>
</dbReference>
<keyword evidence="4 6" id="KW-0378">Hydrolase</keyword>
<keyword evidence="6" id="KW-0235">DNA replication</keyword>
<reference evidence="8 9" key="1">
    <citation type="submission" date="2009-01" db="EMBL/GenBank/DDBJ databases">
        <authorList>
            <person name="Qin X."/>
            <person name="Bachman B."/>
            <person name="Battles P."/>
            <person name="Bell A."/>
            <person name="Bess C."/>
            <person name="Bickham C."/>
            <person name="Chaboub L."/>
            <person name="Chen D."/>
            <person name="Coyle M."/>
            <person name="Deiros D.R."/>
            <person name="Dinh H."/>
            <person name="Forbes L."/>
            <person name="Fowler G."/>
            <person name="Francisco L."/>
            <person name="Fu Q."/>
            <person name="Gubbala S."/>
            <person name="Hale W."/>
            <person name="Han Y."/>
            <person name="Hemphill L."/>
            <person name="Highlander S.K."/>
            <person name="Hirani K."/>
            <person name="Hogues M."/>
            <person name="Jackson L."/>
            <person name="Jakkamsetti A."/>
            <person name="Javaid M."/>
            <person name="Jiang H."/>
            <person name="Korchina V."/>
            <person name="Kovar C."/>
            <person name="Lara F."/>
            <person name="Lee S."/>
            <person name="Mata R."/>
            <person name="Mathew T."/>
            <person name="Moen C."/>
            <person name="Morales K."/>
            <person name="Munidasa M."/>
            <person name="Nazareth L."/>
            <person name="Ngo R."/>
            <person name="Nguyen L."/>
            <person name="Okwuonu G."/>
            <person name="Ongeri F."/>
            <person name="Patil S."/>
            <person name="Petrosino J."/>
            <person name="Pham C."/>
            <person name="Pham P."/>
            <person name="Pu L.-L."/>
            <person name="Puazo M."/>
            <person name="Raj R."/>
            <person name="Reid J."/>
            <person name="Rouhana J."/>
            <person name="Saada N."/>
            <person name="Shang Y."/>
            <person name="Simmons D."/>
            <person name="Thornton R."/>
            <person name="Warren J."/>
            <person name="Weissenberger G."/>
            <person name="Zhang J."/>
            <person name="Zhang L."/>
            <person name="Zhou C."/>
            <person name="Zhu D."/>
            <person name="Muzny D."/>
            <person name="Worley K."/>
            <person name="Gibbs R."/>
        </authorList>
    </citation>
    <scope>NUCLEOTIDE SEQUENCE [LARGE SCALE GENOMIC DNA]</scope>
    <source>
        <strain evidence="8 9">DSM 15436</strain>
    </source>
</reference>
<proteinExistence type="inferred from homology"/>
<dbReference type="InterPro" id="IPR041796">
    <property type="entry name" value="Mre11_N"/>
</dbReference>
<dbReference type="eggNOG" id="COG0420">
    <property type="taxonomic scope" value="Bacteria"/>
</dbReference>
<organism evidence="8 9">
    <name type="scientific">Gleimia coleocanis DSM 15436</name>
    <dbReference type="NCBI Taxonomy" id="525245"/>
    <lineage>
        <taxon>Bacteria</taxon>
        <taxon>Bacillati</taxon>
        <taxon>Actinomycetota</taxon>
        <taxon>Actinomycetes</taxon>
        <taxon>Actinomycetales</taxon>
        <taxon>Actinomycetaceae</taxon>
        <taxon>Gleimia</taxon>
    </lineage>
</organism>
<dbReference type="AlphaFoldDB" id="C0VZX2"/>
<dbReference type="RefSeq" id="WP_006546622.1">
    <property type="nucleotide sequence ID" value="NZ_DS999543.1"/>
</dbReference>
<dbReference type="InterPro" id="IPR029052">
    <property type="entry name" value="Metallo-depent_PP-like"/>
</dbReference>
<name>C0VZX2_9ACTO</name>
<evidence type="ECO:0000313" key="8">
    <source>
        <dbReference type="EMBL" id="EEH63831.1"/>
    </source>
</evidence>
<dbReference type="GO" id="GO:0006310">
    <property type="term" value="P:DNA recombination"/>
    <property type="evidence" value="ECO:0007669"/>
    <property type="project" value="UniProtKB-KW"/>
</dbReference>
<dbReference type="Pfam" id="PF00149">
    <property type="entry name" value="Metallophos"/>
    <property type="match status" value="1"/>
</dbReference>
<comment type="caution">
    <text evidence="8">The sequence shown here is derived from an EMBL/GenBank/DDBJ whole genome shotgun (WGS) entry which is preliminary data.</text>
</comment>
<dbReference type="PANTHER" id="PTHR30337">
    <property type="entry name" value="COMPONENT OF ATP-DEPENDENT DSDNA EXONUCLEASE"/>
    <property type="match status" value="1"/>
</dbReference>
<gene>
    <name evidence="6 8" type="primary">sbcD</name>
    <name evidence="8" type="ORF">HMPREF0044_0850</name>
</gene>
<evidence type="ECO:0000256" key="5">
    <source>
        <dbReference type="ARBA" id="ARBA00022839"/>
    </source>
</evidence>
<evidence type="ECO:0000256" key="3">
    <source>
        <dbReference type="ARBA" id="ARBA00022722"/>
    </source>
</evidence>
<accession>C0VZX2</accession>
<dbReference type="OrthoDB" id="9773856at2"/>
<keyword evidence="6" id="KW-0255">Endonuclease</keyword>
<evidence type="ECO:0000256" key="1">
    <source>
        <dbReference type="ARBA" id="ARBA00010555"/>
    </source>
</evidence>
<comment type="similarity">
    <text evidence="1 6">Belongs to the SbcD family.</text>
</comment>
<feature type="domain" description="Calcineurin-like phosphoesterase" evidence="7">
    <location>
        <begin position="1"/>
        <end position="224"/>
    </location>
</feature>
<keyword evidence="3 6" id="KW-0540">Nuclease</keyword>
<dbReference type="GO" id="GO:0006260">
    <property type="term" value="P:DNA replication"/>
    <property type="evidence" value="ECO:0007669"/>
    <property type="project" value="UniProtKB-KW"/>
</dbReference>
<comment type="subunit">
    <text evidence="6">Heterodimer of SbcC and SbcD.</text>
</comment>
<dbReference type="InterPro" id="IPR004843">
    <property type="entry name" value="Calcineurin-like_PHP"/>
</dbReference>
<dbReference type="Gene3D" id="3.60.21.10">
    <property type="match status" value="1"/>
</dbReference>
<dbReference type="STRING" id="525245.HMPREF0044_0850"/>
<evidence type="ECO:0000256" key="4">
    <source>
        <dbReference type="ARBA" id="ARBA00022801"/>
    </source>
</evidence>